<dbReference type="Gene3D" id="1.10.10.10">
    <property type="entry name" value="Winged helix-like DNA-binding domain superfamily/Winged helix DNA-binding domain"/>
    <property type="match status" value="1"/>
</dbReference>
<dbReference type="SMART" id="SM00866">
    <property type="entry name" value="UTRA"/>
    <property type="match status" value="1"/>
</dbReference>
<dbReference type="InterPro" id="IPR011663">
    <property type="entry name" value="UTRA"/>
</dbReference>
<dbReference type="EMBL" id="JAANNT010000051">
    <property type="protein sequence ID" value="NUV32374.1"/>
    <property type="molecule type" value="Genomic_DNA"/>
</dbReference>
<protein>
    <submittedName>
        <fullName evidence="6">GntR family transcriptional regulator</fullName>
    </submittedName>
</protein>
<comment type="caution">
    <text evidence="6">The sequence shown here is derived from an EMBL/GenBank/DDBJ whole genome shotgun (WGS) entry which is preliminary data.</text>
</comment>
<dbReference type="GO" id="GO:0003700">
    <property type="term" value="F:DNA-binding transcription factor activity"/>
    <property type="evidence" value="ECO:0007669"/>
    <property type="project" value="InterPro"/>
</dbReference>
<evidence type="ECO:0000256" key="4">
    <source>
        <dbReference type="SAM" id="MobiDB-lite"/>
    </source>
</evidence>
<keyword evidence="1" id="KW-0805">Transcription regulation</keyword>
<dbReference type="InterPro" id="IPR000524">
    <property type="entry name" value="Tscrpt_reg_HTH_GntR"/>
</dbReference>
<dbReference type="SUPFAM" id="SSF46785">
    <property type="entry name" value="Winged helix' DNA-binding domain"/>
    <property type="match status" value="1"/>
</dbReference>
<reference evidence="6 7" key="1">
    <citation type="submission" date="2020-03" db="EMBL/GenBank/DDBJ databases">
        <title>Complete genome sequence of sixteen Streptomyces strains facilitates identification of candidate genes involved in plant growth-promotion in grain legumes and cereals.</title>
        <authorList>
            <person name="Gopalakrishnan S."/>
            <person name="Thakur V."/>
            <person name="Saxena R."/>
            <person name="Vadlamudi S."/>
            <person name="Purohit S."/>
            <person name="Kumar V."/>
            <person name="Rathore A."/>
            <person name="Chitikineni A."/>
            <person name="Varshney R.K."/>
        </authorList>
    </citation>
    <scope>NUCLEOTIDE SEQUENCE [LARGE SCALE GENOMIC DNA]</scope>
    <source>
        <strain evidence="6 7">KAI-180</strain>
    </source>
</reference>
<gene>
    <name evidence="6" type="ORF">G6W59_29540</name>
</gene>
<name>A0A7Y6F5Q9_9ACTN</name>
<sequence length="261" mass="29303">MAKYEKAAEALRDEIRAGHPQAGERLPAETVLAERFRVSLPTIRQALGVLQAEGLIERRHGRGTYVREPRHLVARTNERHQWEKDRARQSLAEREKTGATERDTGLQVDDLVFSAVYDEVPANADLAAALGVREGEPLVRRSYQTRYRQEDFPFNVATSYLVRALVTANPRLLDDAEEPWPGGTQSQLHTVGIELDRVEERVTARPPSAEEAEVLGLHPGVSVLVLRKSCVDTEGRVVEVSDVILPGDRTEMVFVTPLERW</sequence>
<evidence type="ECO:0000256" key="3">
    <source>
        <dbReference type="ARBA" id="ARBA00023163"/>
    </source>
</evidence>
<keyword evidence="7" id="KW-1185">Reference proteome</keyword>
<dbReference type="InterPro" id="IPR036388">
    <property type="entry name" value="WH-like_DNA-bd_sf"/>
</dbReference>
<dbReference type="InterPro" id="IPR028978">
    <property type="entry name" value="Chorismate_lyase_/UTRA_dom_sf"/>
</dbReference>
<dbReference type="GO" id="GO:0045892">
    <property type="term" value="P:negative regulation of DNA-templated transcription"/>
    <property type="evidence" value="ECO:0007669"/>
    <property type="project" value="TreeGrafter"/>
</dbReference>
<dbReference type="Gene3D" id="3.40.1410.10">
    <property type="entry name" value="Chorismate lyase-like"/>
    <property type="match status" value="1"/>
</dbReference>
<dbReference type="Pfam" id="PF00392">
    <property type="entry name" value="GntR"/>
    <property type="match status" value="1"/>
</dbReference>
<feature type="region of interest" description="Disordered" evidence="4">
    <location>
        <begin position="77"/>
        <end position="102"/>
    </location>
</feature>
<dbReference type="PROSITE" id="PS50949">
    <property type="entry name" value="HTH_GNTR"/>
    <property type="match status" value="1"/>
</dbReference>
<keyword evidence="3" id="KW-0804">Transcription</keyword>
<keyword evidence="2" id="KW-0238">DNA-binding</keyword>
<dbReference type="InterPro" id="IPR036390">
    <property type="entry name" value="WH_DNA-bd_sf"/>
</dbReference>
<evidence type="ECO:0000256" key="1">
    <source>
        <dbReference type="ARBA" id="ARBA00023015"/>
    </source>
</evidence>
<dbReference type="GO" id="GO:0003677">
    <property type="term" value="F:DNA binding"/>
    <property type="evidence" value="ECO:0007669"/>
    <property type="project" value="UniProtKB-KW"/>
</dbReference>
<organism evidence="6 7">
    <name type="scientific">Streptomyces odorifer</name>
    <dbReference type="NCBI Taxonomy" id="53450"/>
    <lineage>
        <taxon>Bacteria</taxon>
        <taxon>Bacillati</taxon>
        <taxon>Actinomycetota</taxon>
        <taxon>Actinomycetes</taxon>
        <taxon>Kitasatosporales</taxon>
        <taxon>Streptomycetaceae</taxon>
        <taxon>Streptomyces</taxon>
        <taxon>Streptomyces albidoflavus group</taxon>
    </lineage>
</organism>
<dbReference type="Pfam" id="PF07702">
    <property type="entry name" value="UTRA"/>
    <property type="match status" value="1"/>
</dbReference>
<dbReference type="PANTHER" id="PTHR44846">
    <property type="entry name" value="MANNOSYL-D-GLYCERATE TRANSPORT/METABOLISM SYSTEM REPRESSOR MNGR-RELATED"/>
    <property type="match status" value="1"/>
</dbReference>
<dbReference type="InterPro" id="IPR050679">
    <property type="entry name" value="Bact_HTH_transcr_reg"/>
</dbReference>
<dbReference type="PRINTS" id="PR00035">
    <property type="entry name" value="HTHGNTR"/>
</dbReference>
<dbReference type="CDD" id="cd07377">
    <property type="entry name" value="WHTH_GntR"/>
    <property type="match status" value="1"/>
</dbReference>
<dbReference type="AlphaFoldDB" id="A0A7Y6F5Q9"/>
<feature type="domain" description="HTH gntR-type" evidence="5">
    <location>
        <begin position="1"/>
        <end position="69"/>
    </location>
</feature>
<proteinExistence type="predicted"/>
<evidence type="ECO:0000313" key="7">
    <source>
        <dbReference type="Proteomes" id="UP000540128"/>
    </source>
</evidence>
<dbReference type="RefSeq" id="WP_175458199.1">
    <property type="nucleotide sequence ID" value="NZ_JAANNT010000051.1"/>
</dbReference>
<dbReference type="PANTHER" id="PTHR44846:SF17">
    <property type="entry name" value="GNTR-FAMILY TRANSCRIPTIONAL REGULATOR"/>
    <property type="match status" value="1"/>
</dbReference>
<dbReference type="SMART" id="SM00345">
    <property type="entry name" value="HTH_GNTR"/>
    <property type="match status" value="1"/>
</dbReference>
<evidence type="ECO:0000256" key="2">
    <source>
        <dbReference type="ARBA" id="ARBA00023125"/>
    </source>
</evidence>
<evidence type="ECO:0000259" key="5">
    <source>
        <dbReference type="PROSITE" id="PS50949"/>
    </source>
</evidence>
<accession>A0A7Y6F5Q9</accession>
<dbReference type="SUPFAM" id="SSF64288">
    <property type="entry name" value="Chorismate lyase-like"/>
    <property type="match status" value="1"/>
</dbReference>
<evidence type="ECO:0000313" key="6">
    <source>
        <dbReference type="EMBL" id="NUV32374.1"/>
    </source>
</evidence>
<dbReference type="Proteomes" id="UP000540128">
    <property type="component" value="Unassembled WGS sequence"/>
</dbReference>